<name>A0A2M7XIG5_9BACT</name>
<dbReference type="InterPro" id="IPR013221">
    <property type="entry name" value="Mur_ligase_cen"/>
</dbReference>
<dbReference type="PANTHER" id="PTHR43024">
    <property type="entry name" value="UDP-N-ACETYLMURAMOYL-TRIPEPTIDE--D-ALANYL-D-ALANINE LIGASE"/>
    <property type="match status" value="1"/>
</dbReference>
<evidence type="ECO:0000313" key="7">
    <source>
        <dbReference type="Proteomes" id="UP000229749"/>
    </source>
</evidence>
<keyword evidence="1" id="KW-0436">Ligase</keyword>
<evidence type="ECO:0000256" key="2">
    <source>
        <dbReference type="ARBA" id="ARBA00022741"/>
    </source>
</evidence>
<dbReference type="EMBL" id="PFWS01000003">
    <property type="protein sequence ID" value="PJA47765.1"/>
    <property type="molecule type" value="Genomic_DNA"/>
</dbReference>
<dbReference type="Pfam" id="PF08245">
    <property type="entry name" value="Mur_ligase_M"/>
    <property type="match status" value="1"/>
</dbReference>
<dbReference type="GO" id="GO:0016881">
    <property type="term" value="F:acid-amino acid ligase activity"/>
    <property type="evidence" value="ECO:0007669"/>
    <property type="project" value="InterPro"/>
</dbReference>
<dbReference type="Gene3D" id="3.40.1190.10">
    <property type="entry name" value="Mur-like, catalytic domain"/>
    <property type="match status" value="1"/>
</dbReference>
<protein>
    <recommendedName>
        <fullName evidence="8">UDP-N-acetylmuramoyl-tripeptide--D-alanyl-D-alanine ligase</fullName>
    </recommendedName>
</protein>
<feature type="non-terminal residue" evidence="6">
    <location>
        <position position="382"/>
    </location>
</feature>
<feature type="domain" description="Mur ligase central" evidence="5">
    <location>
        <begin position="28"/>
        <end position="244"/>
    </location>
</feature>
<evidence type="ECO:0000256" key="3">
    <source>
        <dbReference type="ARBA" id="ARBA00022840"/>
    </source>
</evidence>
<dbReference type="InterPro" id="IPR051046">
    <property type="entry name" value="MurCDEF_CellWall_CoF430Synth"/>
</dbReference>
<sequence>MIKTFIQNQLFKKARRYILKYNPRVVAITGSVGKTSTREAIALVLKSRFKVRTAKENYNNEFGVPLTILGKESPGRSWIGWIRLLCSHPSSNPEIIVLEFGADHPGDIAKLCMLVSPQVGVLTAISPVHLENYASIESLIEEKSTLIRMTSPSGLVVLNADDARVLEQKENTSARVETYGFSKQALIRGSAYTLKTRLDDSFEPGENFSELSFHAHLLKDEANIVLPNVLGRQQVSAALAALCVGSYFGIPLDEMVTSLRNYKLQNGRLRPLAGIKGTLILDDTYNAAPASMIAALEVLRDFEPLNNNRRIAVLGNMAELGAVSSEEHRHVGLRVAELGIDLLVCVGEKAQEIGQAAKEGMMEEERILYFSEISEAGHYLDH</sequence>
<accession>A0A2M7XIG5</accession>
<dbReference type="GO" id="GO:0005524">
    <property type="term" value="F:ATP binding"/>
    <property type="evidence" value="ECO:0007669"/>
    <property type="project" value="UniProtKB-KW"/>
</dbReference>
<dbReference type="AlphaFoldDB" id="A0A2M7XIG5"/>
<dbReference type="InterPro" id="IPR036565">
    <property type="entry name" value="Mur-like_cat_sf"/>
</dbReference>
<keyword evidence="2" id="KW-0547">Nucleotide-binding</keyword>
<organism evidence="6 7">
    <name type="scientific">Candidatus Uhrbacteria bacterium CG_4_9_14_3_um_filter_36_7</name>
    <dbReference type="NCBI Taxonomy" id="1975033"/>
    <lineage>
        <taxon>Bacteria</taxon>
        <taxon>Candidatus Uhriibacteriota</taxon>
    </lineage>
</organism>
<evidence type="ECO:0000313" key="6">
    <source>
        <dbReference type="EMBL" id="PJA47765.1"/>
    </source>
</evidence>
<reference evidence="7" key="1">
    <citation type="submission" date="2017-09" db="EMBL/GenBank/DDBJ databases">
        <title>Depth-based differentiation of microbial function through sediment-hosted aquifers and enrichment of novel symbionts in the deep terrestrial subsurface.</title>
        <authorList>
            <person name="Probst A.J."/>
            <person name="Ladd B."/>
            <person name="Jarett J.K."/>
            <person name="Geller-Mcgrath D.E."/>
            <person name="Sieber C.M.K."/>
            <person name="Emerson J.B."/>
            <person name="Anantharaman K."/>
            <person name="Thomas B.C."/>
            <person name="Malmstrom R."/>
            <person name="Stieglmeier M."/>
            <person name="Klingl A."/>
            <person name="Woyke T."/>
            <person name="Ryan C.M."/>
            <person name="Banfield J.F."/>
        </authorList>
    </citation>
    <scope>NUCLEOTIDE SEQUENCE [LARGE SCALE GENOMIC DNA]</scope>
</reference>
<evidence type="ECO:0008006" key="8">
    <source>
        <dbReference type="Google" id="ProtNLM"/>
    </source>
</evidence>
<dbReference type="InterPro" id="IPR036615">
    <property type="entry name" value="Mur_ligase_C_dom_sf"/>
</dbReference>
<dbReference type="Pfam" id="PF02875">
    <property type="entry name" value="Mur_ligase_C"/>
    <property type="match status" value="1"/>
</dbReference>
<dbReference type="InterPro" id="IPR004101">
    <property type="entry name" value="Mur_ligase_C"/>
</dbReference>
<evidence type="ECO:0000256" key="1">
    <source>
        <dbReference type="ARBA" id="ARBA00022598"/>
    </source>
</evidence>
<comment type="caution">
    <text evidence="6">The sequence shown here is derived from an EMBL/GenBank/DDBJ whole genome shotgun (WGS) entry which is preliminary data.</text>
</comment>
<evidence type="ECO:0000259" key="5">
    <source>
        <dbReference type="Pfam" id="PF08245"/>
    </source>
</evidence>
<dbReference type="SUPFAM" id="SSF53623">
    <property type="entry name" value="MurD-like peptide ligases, catalytic domain"/>
    <property type="match status" value="1"/>
</dbReference>
<gene>
    <name evidence="6" type="ORF">CO172_00140</name>
</gene>
<dbReference type="Proteomes" id="UP000229749">
    <property type="component" value="Unassembled WGS sequence"/>
</dbReference>
<keyword evidence="3" id="KW-0067">ATP-binding</keyword>
<dbReference type="SUPFAM" id="SSF53244">
    <property type="entry name" value="MurD-like peptide ligases, peptide-binding domain"/>
    <property type="match status" value="1"/>
</dbReference>
<proteinExistence type="predicted"/>
<dbReference type="PANTHER" id="PTHR43024:SF1">
    <property type="entry name" value="UDP-N-ACETYLMURAMOYL-TRIPEPTIDE--D-ALANYL-D-ALANINE LIGASE"/>
    <property type="match status" value="1"/>
</dbReference>
<evidence type="ECO:0000259" key="4">
    <source>
        <dbReference type="Pfam" id="PF02875"/>
    </source>
</evidence>
<feature type="domain" description="Mur ligase C-terminal" evidence="4">
    <location>
        <begin position="267"/>
        <end position="377"/>
    </location>
</feature>
<dbReference type="Gene3D" id="3.90.190.20">
    <property type="entry name" value="Mur ligase, C-terminal domain"/>
    <property type="match status" value="1"/>
</dbReference>